<keyword evidence="3" id="KW-1185">Reference proteome</keyword>
<evidence type="ECO:0000313" key="2">
    <source>
        <dbReference type="EMBL" id="RXN35892.1"/>
    </source>
</evidence>
<dbReference type="InterPro" id="IPR036179">
    <property type="entry name" value="Ig-like_dom_sf"/>
</dbReference>
<sequence>MLHFTDGCHVSDHMKNKEVTGYTGGSVLLPCSCTDPQSTVKTLRWYHQRENQWTKRKITFNQSVYQPINLQNTEKNVQRLNTQEGYRENNHKSHLNITFKKPFCCLIGLQISRKENVSNQTKRSAYEQNISSPF</sequence>
<protein>
    <submittedName>
        <fullName evidence="2">Junctional adhesion molecule-like protein</fullName>
    </submittedName>
</protein>
<dbReference type="EMBL" id="QBIY01012644">
    <property type="protein sequence ID" value="RXN20373.1"/>
    <property type="molecule type" value="Genomic_DNA"/>
</dbReference>
<evidence type="ECO:0000313" key="1">
    <source>
        <dbReference type="EMBL" id="RXN20373.1"/>
    </source>
</evidence>
<dbReference type="SUPFAM" id="SSF48726">
    <property type="entry name" value="Immunoglobulin"/>
    <property type="match status" value="1"/>
</dbReference>
<proteinExistence type="predicted"/>
<dbReference type="Gene3D" id="2.60.40.10">
    <property type="entry name" value="Immunoglobulins"/>
    <property type="match status" value="1"/>
</dbReference>
<gene>
    <name evidence="2" type="ORF">ROHU_003432</name>
    <name evidence="1" type="ORF">ROHU_024923</name>
</gene>
<accession>A0A498NUQ7</accession>
<name>A0A498NUQ7_LABRO</name>
<dbReference type="Proteomes" id="UP000290572">
    <property type="component" value="Unassembled WGS sequence"/>
</dbReference>
<dbReference type="EMBL" id="QBIY01010206">
    <property type="protein sequence ID" value="RXN35892.1"/>
    <property type="molecule type" value="Genomic_DNA"/>
</dbReference>
<organism evidence="2 3">
    <name type="scientific">Labeo rohita</name>
    <name type="common">Indian major carp</name>
    <name type="synonym">Cyprinus rohita</name>
    <dbReference type="NCBI Taxonomy" id="84645"/>
    <lineage>
        <taxon>Eukaryota</taxon>
        <taxon>Metazoa</taxon>
        <taxon>Chordata</taxon>
        <taxon>Craniata</taxon>
        <taxon>Vertebrata</taxon>
        <taxon>Euteleostomi</taxon>
        <taxon>Actinopterygii</taxon>
        <taxon>Neopterygii</taxon>
        <taxon>Teleostei</taxon>
        <taxon>Ostariophysi</taxon>
        <taxon>Cypriniformes</taxon>
        <taxon>Cyprinidae</taxon>
        <taxon>Labeoninae</taxon>
        <taxon>Labeonini</taxon>
        <taxon>Labeo</taxon>
    </lineage>
</organism>
<reference evidence="2 3" key="1">
    <citation type="submission" date="2018-03" db="EMBL/GenBank/DDBJ databases">
        <title>Draft genome sequence of Rohu Carp (Labeo rohita).</title>
        <authorList>
            <person name="Das P."/>
            <person name="Kushwaha B."/>
            <person name="Joshi C.G."/>
            <person name="Kumar D."/>
            <person name="Nagpure N.S."/>
            <person name="Sahoo L."/>
            <person name="Das S.P."/>
            <person name="Bit A."/>
            <person name="Patnaik S."/>
            <person name="Meher P.K."/>
            <person name="Jayasankar P."/>
            <person name="Koringa P.G."/>
            <person name="Patel N.V."/>
            <person name="Hinsu A.T."/>
            <person name="Kumar R."/>
            <person name="Pandey M."/>
            <person name="Agarwal S."/>
            <person name="Srivastava S."/>
            <person name="Singh M."/>
            <person name="Iquebal M.A."/>
            <person name="Jaiswal S."/>
            <person name="Angadi U.B."/>
            <person name="Kumar N."/>
            <person name="Raza M."/>
            <person name="Shah T.M."/>
            <person name="Rai A."/>
            <person name="Jena J.K."/>
        </authorList>
    </citation>
    <scope>NUCLEOTIDE SEQUENCE [LARGE SCALE GENOMIC DNA]</scope>
    <source>
        <strain evidence="2">DASCIFA01</strain>
        <tissue evidence="2">Testis</tissue>
    </source>
</reference>
<evidence type="ECO:0000313" key="3">
    <source>
        <dbReference type="Proteomes" id="UP000290572"/>
    </source>
</evidence>
<comment type="caution">
    <text evidence="2">The sequence shown here is derived from an EMBL/GenBank/DDBJ whole genome shotgun (WGS) entry which is preliminary data.</text>
</comment>
<dbReference type="InterPro" id="IPR013783">
    <property type="entry name" value="Ig-like_fold"/>
</dbReference>
<dbReference type="AlphaFoldDB" id="A0A498NUQ7"/>